<keyword evidence="1" id="KW-0489">Methyltransferase</keyword>
<protein>
    <submittedName>
        <fullName evidence="1">Methyltransferase type 12</fullName>
    </submittedName>
</protein>
<dbReference type="Pfam" id="PF13489">
    <property type="entry name" value="Methyltransf_23"/>
    <property type="match status" value="1"/>
</dbReference>
<dbReference type="SUPFAM" id="SSF53335">
    <property type="entry name" value="S-adenosyl-L-methionine-dependent methyltransferases"/>
    <property type="match status" value="1"/>
</dbReference>
<comment type="caution">
    <text evidence="1">The sequence shown here is derived from an EMBL/GenBank/DDBJ whole genome shotgun (WGS) entry which is preliminary data.</text>
</comment>
<sequence>MTVTADELFRRASSGLPCWMGDSDGTRVSLPIARWMGGDASTAEDRIADNRMIGHCSGPTLDLGCGPGRLTEGLARRGISALGVDTSREAVQLTVGRGGRAVLRDLFEPLPNAGEWACVLLADGNIGIGGDPVRLLRRAAELIRPDGTIIAEVDPPGDGAVRRRTVRWETDTMVGDWFAWASVSADATADLARSAGLRVVDIGQIHGRYFARISAPSAPVRG</sequence>
<proteinExistence type="predicted"/>
<evidence type="ECO:0000313" key="2">
    <source>
        <dbReference type="Proteomes" id="UP000077519"/>
    </source>
</evidence>
<keyword evidence="1" id="KW-0808">Transferase</keyword>
<reference evidence="1 2" key="1">
    <citation type="submission" date="2016-03" db="EMBL/GenBank/DDBJ databases">
        <title>Genome sequence of Rhodococcus kyotonensis KB10.</title>
        <authorList>
            <person name="Jeong H."/>
            <person name="Hong C.E."/>
            <person name="Jo S.H."/>
            <person name="Park J.M."/>
        </authorList>
    </citation>
    <scope>NUCLEOTIDE SEQUENCE [LARGE SCALE GENOMIC DNA]</scope>
    <source>
        <strain evidence="1 2">KB10</strain>
    </source>
</reference>
<dbReference type="AlphaFoldDB" id="A0A177YLB7"/>
<dbReference type="InterPro" id="IPR029063">
    <property type="entry name" value="SAM-dependent_MTases_sf"/>
</dbReference>
<dbReference type="GO" id="GO:0032259">
    <property type="term" value="P:methylation"/>
    <property type="evidence" value="ECO:0007669"/>
    <property type="project" value="UniProtKB-KW"/>
</dbReference>
<dbReference type="Proteomes" id="UP000077519">
    <property type="component" value="Unassembled WGS sequence"/>
</dbReference>
<name>A0A177YLB7_9NOCA</name>
<dbReference type="RefSeq" id="WP_068422728.1">
    <property type="nucleotide sequence ID" value="NZ_LVHI01000006.1"/>
</dbReference>
<evidence type="ECO:0000313" key="1">
    <source>
        <dbReference type="EMBL" id="OAK56050.1"/>
    </source>
</evidence>
<organism evidence="1 2">
    <name type="scientific">Rhodococcoides kyotonense</name>
    <dbReference type="NCBI Taxonomy" id="398843"/>
    <lineage>
        <taxon>Bacteria</taxon>
        <taxon>Bacillati</taxon>
        <taxon>Actinomycetota</taxon>
        <taxon>Actinomycetes</taxon>
        <taxon>Mycobacteriales</taxon>
        <taxon>Nocardiaceae</taxon>
        <taxon>Rhodococcoides</taxon>
    </lineage>
</organism>
<keyword evidence="2" id="KW-1185">Reference proteome</keyword>
<dbReference type="CDD" id="cd02440">
    <property type="entry name" value="AdoMet_MTases"/>
    <property type="match status" value="1"/>
</dbReference>
<accession>A0A177YLB7</accession>
<gene>
    <name evidence="1" type="ORF">A3K89_17765</name>
</gene>
<dbReference type="Gene3D" id="3.40.50.150">
    <property type="entry name" value="Vaccinia Virus protein VP39"/>
    <property type="match status" value="1"/>
</dbReference>
<dbReference type="EMBL" id="LVHI01000006">
    <property type="protein sequence ID" value="OAK56050.1"/>
    <property type="molecule type" value="Genomic_DNA"/>
</dbReference>
<dbReference type="GO" id="GO:0008168">
    <property type="term" value="F:methyltransferase activity"/>
    <property type="evidence" value="ECO:0007669"/>
    <property type="project" value="UniProtKB-KW"/>
</dbReference>